<keyword evidence="2" id="KW-1185">Reference proteome</keyword>
<gene>
    <name evidence="1" type="ORF">BJX68DRAFT_261816</name>
</gene>
<dbReference type="Proteomes" id="UP001610444">
    <property type="component" value="Unassembled WGS sequence"/>
</dbReference>
<comment type="caution">
    <text evidence="1">The sequence shown here is derived from an EMBL/GenBank/DDBJ whole genome shotgun (WGS) entry which is preliminary data.</text>
</comment>
<proteinExistence type="predicted"/>
<evidence type="ECO:0000313" key="2">
    <source>
        <dbReference type="Proteomes" id="UP001610444"/>
    </source>
</evidence>
<accession>A0ABR4L4P7</accession>
<reference evidence="1 2" key="1">
    <citation type="submission" date="2024-07" db="EMBL/GenBank/DDBJ databases">
        <title>Section-level genome sequencing and comparative genomics of Aspergillus sections Usti and Cavernicolus.</title>
        <authorList>
            <consortium name="Lawrence Berkeley National Laboratory"/>
            <person name="Nybo J.L."/>
            <person name="Vesth T.C."/>
            <person name="Theobald S."/>
            <person name="Frisvad J.C."/>
            <person name="Larsen T.O."/>
            <person name="Kjaerboelling I."/>
            <person name="Rothschild-Mancinelli K."/>
            <person name="Lyhne E.K."/>
            <person name="Kogle M.E."/>
            <person name="Barry K."/>
            <person name="Clum A."/>
            <person name="Na H."/>
            <person name="Ledsgaard L."/>
            <person name="Lin J."/>
            <person name="Lipzen A."/>
            <person name="Kuo A."/>
            <person name="Riley R."/>
            <person name="Mondo S."/>
            <person name="LaButti K."/>
            <person name="Haridas S."/>
            <person name="Pangalinan J."/>
            <person name="Salamov A.A."/>
            <person name="Simmons B.A."/>
            <person name="Magnuson J.K."/>
            <person name="Chen J."/>
            <person name="Drula E."/>
            <person name="Henrissat B."/>
            <person name="Wiebenga A."/>
            <person name="Lubbers R.J."/>
            <person name="Gomes A.C."/>
            <person name="Macurrencykelacurrency M.R."/>
            <person name="Stajich J."/>
            <person name="Grigoriev I.V."/>
            <person name="Mortensen U.H."/>
            <person name="De vries R.P."/>
            <person name="Baker S.E."/>
            <person name="Andersen M.R."/>
        </authorList>
    </citation>
    <scope>NUCLEOTIDE SEQUENCE [LARGE SCALE GENOMIC DNA]</scope>
    <source>
        <strain evidence="1 2">CBS 756.74</strain>
    </source>
</reference>
<organism evidence="1 2">
    <name type="scientific">Aspergillus pseudodeflectus</name>
    <dbReference type="NCBI Taxonomy" id="176178"/>
    <lineage>
        <taxon>Eukaryota</taxon>
        <taxon>Fungi</taxon>
        <taxon>Dikarya</taxon>
        <taxon>Ascomycota</taxon>
        <taxon>Pezizomycotina</taxon>
        <taxon>Eurotiomycetes</taxon>
        <taxon>Eurotiomycetidae</taxon>
        <taxon>Eurotiales</taxon>
        <taxon>Aspergillaceae</taxon>
        <taxon>Aspergillus</taxon>
        <taxon>Aspergillus subgen. Nidulantes</taxon>
    </lineage>
</organism>
<sequence length="138" mass="15529">MSRAEPELPPLTITGIGALRRLHNVKRLQVPLPFLLGFQAGEPGTTLSKVLPRTIEVLTITDALYFQPEWKWSDDDLLEAISLWLGDWRKTTPHLRRFHLLLGADLTEWGPAKRQQLKDLGPKAGVEIEATAAGGWWD</sequence>
<protein>
    <submittedName>
        <fullName evidence="1">Uncharacterized protein</fullName>
    </submittedName>
</protein>
<name>A0ABR4L4P7_9EURO</name>
<dbReference type="GeneID" id="98159434"/>
<dbReference type="EMBL" id="JBFXLR010000003">
    <property type="protein sequence ID" value="KAL2859376.1"/>
    <property type="molecule type" value="Genomic_DNA"/>
</dbReference>
<dbReference type="RefSeq" id="XP_070904310.1">
    <property type="nucleotide sequence ID" value="XM_071044270.1"/>
</dbReference>
<evidence type="ECO:0000313" key="1">
    <source>
        <dbReference type="EMBL" id="KAL2859376.1"/>
    </source>
</evidence>